<dbReference type="PANTHER" id="PTHR11054:SF0">
    <property type="entry name" value="6-PHOSPHOGLUCONOLACTONASE"/>
    <property type="match status" value="1"/>
</dbReference>
<evidence type="ECO:0000256" key="2">
    <source>
        <dbReference type="ARBA" id="ARBA00002681"/>
    </source>
</evidence>
<organism evidence="10 11">
    <name type="scientific">Parathermosynechococcus lividus PCC 6715</name>
    <dbReference type="NCBI Taxonomy" id="1917166"/>
    <lineage>
        <taxon>Bacteria</taxon>
        <taxon>Bacillati</taxon>
        <taxon>Cyanobacteriota</taxon>
        <taxon>Cyanophyceae</taxon>
        <taxon>Acaryochloridales</taxon>
        <taxon>Thermosynechococcaceae</taxon>
        <taxon>Parathermosynechococcus</taxon>
    </lineage>
</organism>
<dbReference type="OrthoDB" id="9810967at2"/>
<evidence type="ECO:0000256" key="1">
    <source>
        <dbReference type="ARBA" id="ARBA00000832"/>
    </source>
</evidence>
<protein>
    <recommendedName>
        <fullName evidence="6 8">6-phosphogluconolactonase</fullName>
        <shortName evidence="8">6PGL</shortName>
        <ecNumber evidence="5 8">3.1.1.31</ecNumber>
    </recommendedName>
</protein>
<dbReference type="GO" id="GO:0005975">
    <property type="term" value="P:carbohydrate metabolic process"/>
    <property type="evidence" value="ECO:0007669"/>
    <property type="project" value="UniProtKB-UniRule"/>
</dbReference>
<evidence type="ECO:0000313" key="11">
    <source>
        <dbReference type="Proteomes" id="UP000231057"/>
    </source>
</evidence>
<gene>
    <name evidence="8" type="primary">pgl</name>
    <name evidence="10" type="ORF">BRW62_07990</name>
</gene>
<dbReference type="InterPro" id="IPR037171">
    <property type="entry name" value="NagB/RpiA_transferase-like"/>
</dbReference>
<evidence type="ECO:0000256" key="3">
    <source>
        <dbReference type="ARBA" id="ARBA00004961"/>
    </source>
</evidence>
<dbReference type="InterPro" id="IPR039104">
    <property type="entry name" value="6PGL"/>
</dbReference>
<dbReference type="NCBIfam" id="TIGR01198">
    <property type="entry name" value="pgl"/>
    <property type="match status" value="1"/>
</dbReference>
<dbReference type="Pfam" id="PF01182">
    <property type="entry name" value="Glucosamine_iso"/>
    <property type="match status" value="1"/>
</dbReference>
<dbReference type="SUPFAM" id="SSF100950">
    <property type="entry name" value="NagB/RpiA/CoA transferase-like"/>
    <property type="match status" value="1"/>
</dbReference>
<dbReference type="FunFam" id="3.40.50.1360:FF:000005">
    <property type="entry name" value="6-phosphogluconolactonase"/>
    <property type="match status" value="1"/>
</dbReference>
<comment type="similarity">
    <text evidence="4 8">Belongs to the glucosamine/galactosamine-6-phosphate isomerase family. 6-phosphogluconolactonase subfamily.</text>
</comment>
<keyword evidence="7 8" id="KW-0378">Hydrolase</keyword>
<evidence type="ECO:0000313" key="10">
    <source>
        <dbReference type="EMBL" id="ATS18700.1"/>
    </source>
</evidence>
<dbReference type="AlphaFoldDB" id="A0A2D2Q2F7"/>
<evidence type="ECO:0000256" key="5">
    <source>
        <dbReference type="ARBA" id="ARBA00013198"/>
    </source>
</evidence>
<dbReference type="GO" id="GO:0017057">
    <property type="term" value="F:6-phosphogluconolactonase activity"/>
    <property type="evidence" value="ECO:0007669"/>
    <property type="project" value="UniProtKB-UniRule"/>
</dbReference>
<dbReference type="EC" id="3.1.1.31" evidence="5 8"/>
<dbReference type="UniPathway" id="UPA00115">
    <property type="reaction ID" value="UER00409"/>
</dbReference>
<evidence type="ECO:0000256" key="4">
    <source>
        <dbReference type="ARBA" id="ARBA00010662"/>
    </source>
</evidence>
<dbReference type="KEGG" id="slw:BRW62_07990"/>
<comment type="function">
    <text evidence="2 8">Hydrolysis of 6-phosphogluconolactone to 6-phosphogluconate.</text>
</comment>
<evidence type="ECO:0000259" key="9">
    <source>
        <dbReference type="Pfam" id="PF01182"/>
    </source>
</evidence>
<dbReference type="EMBL" id="CP018092">
    <property type="protein sequence ID" value="ATS18700.1"/>
    <property type="molecule type" value="Genomic_DNA"/>
</dbReference>
<keyword evidence="11" id="KW-1185">Reference proteome</keyword>
<comment type="pathway">
    <text evidence="3 8">Carbohydrate degradation; pentose phosphate pathway; D-ribulose 5-phosphate from D-glucose 6-phosphate (oxidative stage): step 2/3.</text>
</comment>
<dbReference type="PANTHER" id="PTHR11054">
    <property type="entry name" value="6-PHOSPHOGLUCONOLACTONASE"/>
    <property type="match status" value="1"/>
</dbReference>
<accession>A0A2D2Q2F7</accession>
<dbReference type="InterPro" id="IPR006148">
    <property type="entry name" value="Glc/Gal-6P_isomerase"/>
</dbReference>
<dbReference type="RefSeq" id="WP_099799043.1">
    <property type="nucleotide sequence ID" value="NZ_CP018092.1"/>
</dbReference>
<dbReference type="CDD" id="cd01400">
    <property type="entry name" value="6PGL"/>
    <property type="match status" value="1"/>
</dbReference>
<dbReference type="Proteomes" id="UP000231057">
    <property type="component" value="Chromosome"/>
</dbReference>
<proteinExistence type="inferred from homology"/>
<evidence type="ECO:0000256" key="8">
    <source>
        <dbReference type="RuleBase" id="RU365095"/>
    </source>
</evidence>
<name>A0A2D2Q2F7_PARLV</name>
<dbReference type="InterPro" id="IPR005900">
    <property type="entry name" value="6-phosphogluconolactonase_DevB"/>
</dbReference>
<evidence type="ECO:0000256" key="7">
    <source>
        <dbReference type="ARBA" id="ARBA00022801"/>
    </source>
</evidence>
<dbReference type="Gene3D" id="3.40.50.1360">
    <property type="match status" value="1"/>
</dbReference>
<comment type="catalytic activity">
    <reaction evidence="1 8">
        <text>6-phospho-D-glucono-1,5-lactone + H2O = 6-phospho-D-gluconate + H(+)</text>
        <dbReference type="Rhea" id="RHEA:12556"/>
        <dbReference type="ChEBI" id="CHEBI:15377"/>
        <dbReference type="ChEBI" id="CHEBI:15378"/>
        <dbReference type="ChEBI" id="CHEBI:57955"/>
        <dbReference type="ChEBI" id="CHEBI:58759"/>
        <dbReference type="EC" id="3.1.1.31"/>
    </reaction>
</comment>
<evidence type="ECO:0000256" key="6">
    <source>
        <dbReference type="ARBA" id="ARBA00020337"/>
    </source>
</evidence>
<feature type="domain" description="Glucosamine/galactosamine-6-phosphate isomerase" evidence="9">
    <location>
        <begin position="11"/>
        <end position="226"/>
    </location>
</feature>
<reference evidence="10 11" key="1">
    <citation type="submission" date="2016-11" db="EMBL/GenBank/DDBJ databases">
        <title>Complete genome sequence of thermophilic cyanobacteria strain Synechococcus sp. PCC6715.</title>
        <authorList>
            <person name="Tang J."/>
            <person name="Daroch M."/>
            <person name="Liang Y."/>
            <person name="Jiang D."/>
            <person name="Shah M."/>
        </authorList>
    </citation>
    <scope>NUCLEOTIDE SEQUENCE [LARGE SCALE GENOMIC DNA]</scope>
    <source>
        <strain evidence="10 11">PCC 6715</strain>
    </source>
</reference>
<sequence length="243" mass="26317">MNTPRIQIFPTLQALTAAAIDTVLEQAAAAISKRGCFTIALAGGNTPKPLYEGLAKANTPWAQWQIFWGDERYVPHDHPDSNAGMAMATWLKHIDIPTANIHPMPTDEPDPAVAADRYEATLQQVLAPATGTIPSLDLILLGMGPDGHTASLFPHTAALQVRDRLVTVGDKDGQPRLTLTVPFINQARYILFLVTGANKQTALRHILSRTGDPHTYPAMLIEGQCTWFLDQAAAEGVVKQQGV</sequence>
<reference evidence="11" key="2">
    <citation type="journal article" date="2022" name="Front. Microbiol.">
        <title>Comparative Genomic Analysis Revealed Distinct Molecular Components and Organization of CO2-Concentrating Mechanism in Thermophilic Cyanobacteria.</title>
        <authorList>
            <person name="Tang J."/>
            <person name="Zhou H."/>
            <person name="Yao D."/>
            <person name="Riaz S."/>
            <person name="You D."/>
            <person name="Klepacz-Smolka A."/>
            <person name="Daroch M."/>
        </authorList>
    </citation>
    <scope>NUCLEOTIDE SEQUENCE [LARGE SCALE GENOMIC DNA]</scope>
    <source>
        <strain evidence="11">PCC 6715</strain>
    </source>
</reference>
<dbReference type="GO" id="GO:0006098">
    <property type="term" value="P:pentose-phosphate shunt"/>
    <property type="evidence" value="ECO:0007669"/>
    <property type="project" value="UniProtKB-UniPathway"/>
</dbReference>